<accession>A0A2K4X3M8</accession>
<dbReference type="CDD" id="cd22234">
    <property type="entry name" value="RHH_MobB-like"/>
    <property type="match status" value="1"/>
</dbReference>
<dbReference type="InterPro" id="IPR053842">
    <property type="entry name" value="NikA-like"/>
</dbReference>
<keyword evidence="1" id="KW-0614">Plasmid</keyword>
<dbReference type="InterPro" id="IPR047751">
    <property type="entry name" value="MobA-like"/>
</dbReference>
<evidence type="ECO:0000313" key="1">
    <source>
        <dbReference type="EMBL" id="SOS42897.1"/>
    </source>
</evidence>
<dbReference type="NCBIfam" id="NF041264">
    <property type="entry name" value="MobA"/>
    <property type="match status" value="1"/>
</dbReference>
<dbReference type="Proteomes" id="UP000238095">
    <property type="component" value="Plasmid PP2"/>
</dbReference>
<reference evidence="1 2" key="1">
    <citation type="submission" date="2017-11" db="EMBL/GenBank/DDBJ databases">
        <authorList>
            <person name="Han C.G."/>
        </authorList>
    </citation>
    <scope>NUCLEOTIDE SEQUENCE [LARGE SCALE GENOMIC DNA]</scope>
    <source>
        <strain evidence="1">CFBP3840</strain>
        <plasmid evidence="2">Plasmid pp2</plasmid>
    </source>
</reference>
<sequence length="114" mass="12846">MSKSTARQATVRIEIRCTEEDAALIREKALAAEISVSDLMRRAALNRKIKTPTDKKLMAALLQLGGLQKHLFNQMQDSMTTDLSKQFSDVFGRHPKCRQCHRSVPDSHQVANQP</sequence>
<evidence type="ECO:0000313" key="2">
    <source>
        <dbReference type="Proteomes" id="UP000238095"/>
    </source>
</evidence>
<gene>
    <name evidence="1" type="ORF">CFBP3840_P200067</name>
</gene>
<name>A0A2K4X3M8_PSESX</name>
<dbReference type="EMBL" id="LT963411">
    <property type="protein sequence ID" value="SOS42897.1"/>
    <property type="molecule type" value="Genomic_DNA"/>
</dbReference>
<dbReference type="Pfam" id="PF21983">
    <property type="entry name" value="NikA-like"/>
    <property type="match status" value="1"/>
</dbReference>
<dbReference type="AlphaFoldDB" id="A0A2K4X3M8"/>
<organism evidence="1 2">
    <name type="scientific">Pseudomonas syringae</name>
    <dbReference type="NCBI Taxonomy" id="317"/>
    <lineage>
        <taxon>Bacteria</taxon>
        <taxon>Pseudomonadati</taxon>
        <taxon>Pseudomonadota</taxon>
        <taxon>Gammaproteobacteria</taxon>
        <taxon>Pseudomonadales</taxon>
        <taxon>Pseudomonadaceae</taxon>
        <taxon>Pseudomonas</taxon>
    </lineage>
</organism>
<proteinExistence type="predicted"/>
<protein>
    <submittedName>
        <fullName evidence="1">Uncharacterized protein</fullName>
    </submittedName>
</protein>
<geneLocation type="plasmid" evidence="1">
    <name>PP2</name>
</geneLocation>